<evidence type="ECO:0000313" key="4">
    <source>
        <dbReference type="Proteomes" id="UP000247634"/>
    </source>
</evidence>
<keyword evidence="4" id="KW-1185">Reference proteome</keyword>
<evidence type="ECO:0000313" key="3">
    <source>
        <dbReference type="EMBL" id="AWT42890.1"/>
    </source>
</evidence>
<gene>
    <name evidence="3" type="ORF">DMT42_11520</name>
</gene>
<dbReference type="EMBL" id="CP029788">
    <property type="protein sequence ID" value="AWT42890.1"/>
    <property type="molecule type" value="Genomic_DNA"/>
</dbReference>
<feature type="region of interest" description="Disordered" evidence="1">
    <location>
        <begin position="22"/>
        <end position="59"/>
    </location>
</feature>
<dbReference type="RefSeq" id="WP_110627811.1">
    <property type="nucleotide sequence ID" value="NZ_CP029788.1"/>
</dbReference>
<feature type="chain" id="PRO_5039231397" description="Lipoprotein" evidence="2">
    <location>
        <begin position="19"/>
        <end position="189"/>
    </location>
</feature>
<dbReference type="Proteomes" id="UP000247634">
    <property type="component" value="Chromosome"/>
</dbReference>
<dbReference type="KEGG" id="sact:DMT42_11520"/>
<evidence type="ECO:0000256" key="2">
    <source>
        <dbReference type="SAM" id="SignalP"/>
    </source>
</evidence>
<feature type="compositionally biased region" description="Low complexity" evidence="1">
    <location>
        <begin position="36"/>
        <end position="51"/>
    </location>
</feature>
<feature type="signal peptide" evidence="2">
    <location>
        <begin position="1"/>
        <end position="18"/>
    </location>
</feature>
<protein>
    <recommendedName>
        <fullName evidence="5">Lipoprotein</fullName>
    </recommendedName>
</protein>
<organism evidence="3 4">
    <name type="scientific">Streptomyces actuosus</name>
    <dbReference type="NCBI Taxonomy" id="1885"/>
    <lineage>
        <taxon>Bacteria</taxon>
        <taxon>Bacillati</taxon>
        <taxon>Actinomycetota</taxon>
        <taxon>Actinomycetes</taxon>
        <taxon>Kitasatosporales</taxon>
        <taxon>Streptomycetaceae</taxon>
        <taxon>Streptomyces</taxon>
    </lineage>
</organism>
<dbReference type="AlphaFoldDB" id="A0A2U9NZV0"/>
<keyword evidence="2" id="KW-0732">Signal</keyword>
<evidence type="ECO:0000256" key="1">
    <source>
        <dbReference type="SAM" id="MobiDB-lite"/>
    </source>
</evidence>
<proteinExistence type="predicted"/>
<reference evidence="3 4" key="1">
    <citation type="submission" date="2018-06" db="EMBL/GenBank/DDBJ databases">
        <title>The complete genome sequence of a nosiheptide producer Streptomyces actuosus ATCC 25421: deducing the ability of producing a new class III lantibiotics.</title>
        <authorList>
            <person name="Liu W."/>
            <person name="Sun F."/>
            <person name="Hu Y."/>
        </authorList>
    </citation>
    <scope>NUCLEOTIDE SEQUENCE [LARGE SCALE GENOMIC DNA]</scope>
    <source>
        <strain evidence="3 4">ATCC 25421</strain>
    </source>
</reference>
<name>A0A2U9NZV0_STRAS</name>
<dbReference type="PROSITE" id="PS51257">
    <property type="entry name" value="PROKAR_LIPOPROTEIN"/>
    <property type="match status" value="1"/>
</dbReference>
<dbReference type="OrthoDB" id="4255836at2"/>
<evidence type="ECO:0008006" key="5">
    <source>
        <dbReference type="Google" id="ProtNLM"/>
    </source>
</evidence>
<sequence>MRIRPLLAVALAALPLTAACTTSDDPVAAPTPPSSSPQASSPPASLQSAPSWDGKADEEDALRRATRALNAARPEDAERLDEGVTRLAQGLERTFGASEDRPRALTVACQAPATRSLTLTLARGATSADWEVTCGDREADRFDIPAGTRFTARVTPADAATQGVLLWRLDAVAPGGVEGCGDDVEGCED</sequence>
<accession>A0A2U9NZV0</accession>